<evidence type="ECO:0000313" key="4">
    <source>
        <dbReference type="Proteomes" id="UP000076929"/>
    </source>
</evidence>
<organism evidence="3 4">
    <name type="scientific">Corynebacterium crudilactis</name>
    <dbReference type="NCBI Taxonomy" id="1652495"/>
    <lineage>
        <taxon>Bacteria</taxon>
        <taxon>Bacillati</taxon>
        <taxon>Actinomycetota</taxon>
        <taxon>Actinomycetes</taxon>
        <taxon>Mycobacteriales</taxon>
        <taxon>Corynebacteriaceae</taxon>
        <taxon>Corynebacterium</taxon>
    </lineage>
</organism>
<feature type="transmembrane region" description="Helical" evidence="2">
    <location>
        <begin position="181"/>
        <end position="200"/>
    </location>
</feature>
<dbReference type="EMBL" id="CP015622">
    <property type="protein sequence ID" value="ANE04438.1"/>
    <property type="molecule type" value="Genomic_DNA"/>
</dbReference>
<accession>A0A172QUW9</accession>
<gene>
    <name evidence="3" type="ORF">ccrud_09645</name>
</gene>
<dbReference type="AlphaFoldDB" id="A0A172QUW9"/>
<keyword evidence="2" id="KW-1133">Transmembrane helix</keyword>
<dbReference type="InterPro" id="IPR021403">
    <property type="entry name" value="DUF3043"/>
</dbReference>
<dbReference type="Pfam" id="PF11241">
    <property type="entry name" value="DUF3043"/>
    <property type="match status" value="1"/>
</dbReference>
<reference evidence="3 4" key="1">
    <citation type="submission" date="2016-05" db="EMBL/GenBank/DDBJ databases">
        <title>Complete genome sequence of Corynebacterium crudilactis, a new Corynebacterium species isolated from raw cow's milk.</title>
        <authorList>
            <person name="Christian R."/>
            <person name="Zimmermann J."/>
            <person name="Lipski A."/>
            <person name="Kalinowski J."/>
        </authorList>
    </citation>
    <scope>NUCLEOTIDE SEQUENCE [LARGE SCALE GENOMIC DNA]</scope>
    <source>
        <strain evidence="3 4">JZ16</strain>
    </source>
</reference>
<dbReference type="Proteomes" id="UP000076929">
    <property type="component" value="Chromosome"/>
</dbReference>
<protein>
    <recommendedName>
        <fullName evidence="5">DUF3043 domain-containing protein</fullName>
    </recommendedName>
</protein>
<keyword evidence="4" id="KW-1185">Reference proteome</keyword>
<evidence type="ECO:0008006" key="5">
    <source>
        <dbReference type="Google" id="ProtNLM"/>
    </source>
</evidence>
<name>A0A172QUW9_9CORY</name>
<feature type="region of interest" description="Disordered" evidence="1">
    <location>
        <begin position="47"/>
        <end position="91"/>
    </location>
</feature>
<feature type="transmembrane region" description="Helical" evidence="2">
    <location>
        <begin position="206"/>
        <end position="227"/>
    </location>
</feature>
<proteinExistence type="predicted"/>
<keyword evidence="2" id="KW-0472">Membrane</keyword>
<dbReference type="STRING" id="1652495.ccrud_09645"/>
<evidence type="ECO:0000256" key="1">
    <source>
        <dbReference type="SAM" id="MobiDB-lite"/>
    </source>
</evidence>
<keyword evidence="2" id="KW-0812">Transmembrane</keyword>
<dbReference type="KEGG" id="ccjz:ccrud_09645"/>
<dbReference type="OrthoDB" id="5194448at2"/>
<sequence>MYANRLKNKADKTLLTPFNEVEGTPIPDLEGFPCSLLSVKLPWDKNKNSESAEAAGQGVSSATESIAAEPAQQDLPKGYTAPKGRPTPKRREVELERGIVGGQSLAPSDTYAQQRQKRKEFKASMTKEEFKAYKQKERDARLKRQRDTQAAMDRGEEAYLMDRDKGEVRRFARDWVDSRRFLSNFVMPVAIALLVVMLIGNFNPEFAATASMVAMVLMLGFLIEGITTGRRVNKAARAQFPDSTETGFGLGYYAYSRSVQPRKWRTPRARVEIGAEV</sequence>
<evidence type="ECO:0000256" key="2">
    <source>
        <dbReference type="SAM" id="Phobius"/>
    </source>
</evidence>
<evidence type="ECO:0000313" key="3">
    <source>
        <dbReference type="EMBL" id="ANE04438.1"/>
    </source>
</evidence>